<organism evidence="1 2">
    <name type="scientific">Monilinia laxa</name>
    <name type="common">Brown rot fungus</name>
    <name type="synonym">Sclerotinia laxa</name>
    <dbReference type="NCBI Taxonomy" id="61186"/>
    <lineage>
        <taxon>Eukaryota</taxon>
        <taxon>Fungi</taxon>
        <taxon>Dikarya</taxon>
        <taxon>Ascomycota</taxon>
        <taxon>Pezizomycotina</taxon>
        <taxon>Leotiomycetes</taxon>
        <taxon>Helotiales</taxon>
        <taxon>Sclerotiniaceae</taxon>
        <taxon>Monilinia</taxon>
    </lineage>
</organism>
<comment type="caution">
    <text evidence="1">The sequence shown here is derived from an EMBL/GenBank/DDBJ whole genome shotgun (WGS) entry which is preliminary data.</text>
</comment>
<proteinExistence type="predicted"/>
<evidence type="ECO:0000313" key="2">
    <source>
        <dbReference type="Proteomes" id="UP000326757"/>
    </source>
</evidence>
<sequence>MGRYSGQFQFSGIGIRIWHLGFHRKAGGEFSGQLTLPGSEMNNGRGKEGCAWVERRKQKNNSTMRIVPLFYVTDLFFTTLHDSFYEMSR</sequence>
<keyword evidence="2" id="KW-1185">Reference proteome</keyword>
<evidence type="ECO:0000313" key="1">
    <source>
        <dbReference type="EMBL" id="KAB8297243.1"/>
    </source>
</evidence>
<dbReference type="AlphaFoldDB" id="A0A5N6K4K4"/>
<gene>
    <name evidence="1" type="ORF">EYC80_002610</name>
</gene>
<protein>
    <submittedName>
        <fullName evidence="1">Uncharacterized protein</fullName>
    </submittedName>
</protein>
<dbReference type="EMBL" id="VIGI01000008">
    <property type="protein sequence ID" value="KAB8297243.1"/>
    <property type="molecule type" value="Genomic_DNA"/>
</dbReference>
<reference evidence="1 2" key="1">
    <citation type="submission" date="2019-06" db="EMBL/GenBank/DDBJ databases">
        <title>Genome Sequence of the Brown Rot Fungal Pathogen Monilinia laxa.</title>
        <authorList>
            <person name="De Miccolis Angelini R.M."/>
            <person name="Landi L."/>
            <person name="Abate D."/>
            <person name="Pollastro S."/>
            <person name="Romanazzi G."/>
            <person name="Faretra F."/>
        </authorList>
    </citation>
    <scope>NUCLEOTIDE SEQUENCE [LARGE SCALE GENOMIC DNA]</scope>
    <source>
        <strain evidence="1 2">Mlax316</strain>
    </source>
</reference>
<name>A0A5N6K4K4_MONLA</name>
<accession>A0A5N6K4K4</accession>
<dbReference type="Proteomes" id="UP000326757">
    <property type="component" value="Unassembled WGS sequence"/>
</dbReference>